<feature type="site" description="Important for catalysis" evidence="6">
    <location>
        <position position="151"/>
    </location>
</feature>
<dbReference type="Pfam" id="PF02812">
    <property type="entry name" value="ELFV_dehydrog_N"/>
    <property type="match status" value="1"/>
</dbReference>
<dbReference type="Gene3D" id="3.40.50.720">
    <property type="entry name" value="NAD(P)-binding Rossmann-like Domain"/>
    <property type="match status" value="1"/>
</dbReference>
<dbReference type="InterPro" id="IPR006096">
    <property type="entry name" value="Glu/Leu/Phe/Val/Trp_DH_C"/>
</dbReference>
<dbReference type="InterPro" id="IPR006097">
    <property type="entry name" value="Glu/Leu/Phe/Val/Trp_DH_dimer"/>
</dbReference>
<dbReference type="InterPro" id="IPR033524">
    <property type="entry name" value="Glu/Leu/Phe/Val_DH_AS"/>
</dbReference>
<dbReference type="PATRIC" id="fig|1288963.3.peg.133"/>
<dbReference type="InterPro" id="IPR014362">
    <property type="entry name" value="Glu_DH"/>
</dbReference>
<dbReference type="SMART" id="SM00839">
    <property type="entry name" value="ELFV_dehydrog"/>
    <property type="match status" value="1"/>
</dbReference>
<evidence type="ECO:0000313" key="10">
    <source>
        <dbReference type="Proteomes" id="UP000013909"/>
    </source>
</evidence>
<evidence type="ECO:0000256" key="2">
    <source>
        <dbReference type="ARBA" id="ARBA00023002"/>
    </source>
</evidence>
<evidence type="ECO:0000256" key="7">
    <source>
        <dbReference type="RuleBase" id="RU004417"/>
    </source>
</evidence>
<dbReference type="Gene3D" id="3.40.50.10860">
    <property type="entry name" value="Leucine Dehydrogenase, chain A, domain 1"/>
    <property type="match status" value="1"/>
</dbReference>
<dbReference type="InterPro" id="IPR036291">
    <property type="entry name" value="NAD(P)-bd_dom_sf"/>
</dbReference>
<gene>
    <name evidence="9" type="ORF">ADIS_0135</name>
</gene>
<feature type="active site" description="Proton donor" evidence="4">
    <location>
        <position position="109"/>
    </location>
</feature>
<dbReference type="Proteomes" id="UP000013909">
    <property type="component" value="Unassembled WGS sequence"/>
</dbReference>
<feature type="binding site" evidence="5">
    <location>
        <position position="197"/>
    </location>
    <ligand>
        <name>NAD(+)</name>
        <dbReference type="ChEBI" id="CHEBI:57540"/>
    </ligand>
</feature>
<dbReference type="Pfam" id="PF00208">
    <property type="entry name" value="ELFV_dehydrog"/>
    <property type="match status" value="1"/>
</dbReference>
<dbReference type="RefSeq" id="WP_010852287.1">
    <property type="nucleotide sequence ID" value="NZ_AQHR01000007.1"/>
</dbReference>
<keyword evidence="10" id="KW-1185">Reference proteome</keyword>
<evidence type="ECO:0000313" key="9">
    <source>
        <dbReference type="EMBL" id="EON79333.1"/>
    </source>
</evidence>
<dbReference type="STRING" id="1232681.ADIS_0135"/>
<accession>R7ZZ58</accession>
<keyword evidence="5" id="KW-0520">NAD</keyword>
<evidence type="ECO:0000256" key="3">
    <source>
        <dbReference type="PIRNR" id="PIRNR000185"/>
    </source>
</evidence>
<comment type="caution">
    <text evidence="9">The sequence shown here is derived from an EMBL/GenBank/DDBJ whole genome shotgun (WGS) entry which is preliminary data.</text>
</comment>
<dbReference type="EMBL" id="AQHR01000007">
    <property type="protein sequence ID" value="EON79333.1"/>
    <property type="molecule type" value="Genomic_DNA"/>
</dbReference>
<feature type="binding site" evidence="5">
    <location>
        <position position="236"/>
    </location>
    <ligand>
        <name>NAD(+)</name>
        <dbReference type="ChEBI" id="CHEBI:57540"/>
    </ligand>
</feature>
<proteinExistence type="inferred from homology"/>
<dbReference type="PIRSF" id="PIRSF000185">
    <property type="entry name" value="Glu_DH"/>
    <property type="match status" value="1"/>
</dbReference>
<dbReference type="PANTHER" id="PTHR11606:SF13">
    <property type="entry name" value="GLUTAMATE DEHYDROGENASE 1, MITOCHONDRIAL"/>
    <property type="match status" value="1"/>
</dbReference>
<keyword evidence="2 3" id="KW-0560">Oxidoreductase</keyword>
<dbReference type="GO" id="GO:0000166">
    <property type="term" value="F:nucleotide binding"/>
    <property type="evidence" value="ECO:0007669"/>
    <property type="project" value="UniProtKB-KW"/>
</dbReference>
<feature type="binding site" evidence="5">
    <location>
        <position position="73"/>
    </location>
    <ligand>
        <name>substrate</name>
    </ligand>
</feature>
<comment type="similarity">
    <text evidence="1 3 7">Belongs to the Glu/Leu/Phe/Val dehydrogenases family.</text>
</comment>
<dbReference type="GO" id="GO:0006538">
    <property type="term" value="P:L-glutamate catabolic process"/>
    <property type="evidence" value="ECO:0007669"/>
    <property type="project" value="TreeGrafter"/>
</dbReference>
<evidence type="ECO:0000256" key="5">
    <source>
        <dbReference type="PIRSR" id="PIRSR000185-2"/>
    </source>
</evidence>
<dbReference type="InterPro" id="IPR046346">
    <property type="entry name" value="Aminoacid_DH-like_N_sf"/>
</dbReference>
<dbReference type="SUPFAM" id="SSF53223">
    <property type="entry name" value="Aminoacid dehydrogenase-like, N-terminal domain"/>
    <property type="match status" value="1"/>
</dbReference>
<dbReference type="GO" id="GO:0004352">
    <property type="term" value="F:glutamate dehydrogenase (NAD+) activity"/>
    <property type="evidence" value="ECO:0007669"/>
    <property type="project" value="TreeGrafter"/>
</dbReference>
<keyword evidence="5" id="KW-0547">Nucleotide-binding</keyword>
<feature type="domain" description="Glutamate/phenylalanine/leucine/valine/L-tryptophan dehydrogenase C-terminal" evidence="8">
    <location>
        <begin position="190"/>
        <end position="470"/>
    </location>
</feature>
<sequence length="473" mass="51915">MSENSENYSLFEDVCLAVDNAAAHMDIHPGLLDQIKACNAIFKFSFPIRNDDGTYEVLKGYRIQHSHHKLPVKGGIRFSSYVNEEEVKGLAALMTYKCALVNIPFGGAKGGVSIDPKKYNANQLERITRRYTSELIKKNFIGPAIDVPAPDYGTGAREMSWIVDTFEAFNPNVINAKGCVTGKPLSQHGIDGRTEATGLGVFFGIREAVSVKEDMDSLGLTVGLKGKRVIVQGFGNVGYHSAKYMSEAGALIVGVAEYNGGIYDEKGLDVEALKSYQVANKGFEGFASGQFVQNGNSLLTYPCDILIPAALENQITKDNAHDIKAKIIGEAANGPVTQEADQILLGRNVMVIPDMYLNAGGVTVSYFEWLKNLSRVSFGKLEKRYDMKKYDALLESIENATGDHFTQDQKDLIVKGASERDLVISGLEETMVTAYHEMNRTRKEKSIQSLRTAGFILALERIAVSYMDLGIFP</sequence>
<reference evidence="9 10" key="1">
    <citation type="submission" date="2013-02" db="EMBL/GenBank/DDBJ databases">
        <title>A novel strain isolated from Lonar lake, Maharashtra, India.</title>
        <authorList>
            <person name="Singh A."/>
        </authorList>
    </citation>
    <scope>NUCLEOTIDE SEQUENCE [LARGE SCALE GENOMIC DNA]</scope>
    <source>
        <strain evidence="9 10">AK24</strain>
    </source>
</reference>
<dbReference type="InterPro" id="IPR033922">
    <property type="entry name" value="NAD_bind_Glu_DH"/>
</dbReference>
<dbReference type="PROSITE" id="PS00074">
    <property type="entry name" value="GLFV_DEHYDROGENASE"/>
    <property type="match status" value="1"/>
</dbReference>
<dbReference type="InterPro" id="IPR006095">
    <property type="entry name" value="Glu/Leu/Phe/Val/Trp_DH"/>
</dbReference>
<evidence type="ECO:0000256" key="1">
    <source>
        <dbReference type="ARBA" id="ARBA00006382"/>
    </source>
</evidence>
<protein>
    <recommendedName>
        <fullName evidence="3">Glutamate dehydrogenase</fullName>
    </recommendedName>
</protein>
<evidence type="ECO:0000256" key="6">
    <source>
        <dbReference type="PIRSR" id="PIRSR000185-3"/>
    </source>
</evidence>
<dbReference type="SUPFAM" id="SSF51735">
    <property type="entry name" value="NAD(P)-binding Rossmann-fold domains"/>
    <property type="match status" value="1"/>
</dbReference>
<feature type="binding site" evidence="5">
    <location>
        <position position="365"/>
    </location>
    <ligand>
        <name>substrate</name>
    </ligand>
</feature>
<dbReference type="PANTHER" id="PTHR11606">
    <property type="entry name" value="GLUTAMATE DEHYDROGENASE"/>
    <property type="match status" value="1"/>
</dbReference>
<dbReference type="PRINTS" id="PR00082">
    <property type="entry name" value="GLFDHDRGNASE"/>
</dbReference>
<dbReference type="CDD" id="cd01076">
    <property type="entry name" value="NAD_bind_1_Glu_DH"/>
    <property type="match status" value="1"/>
</dbReference>
<dbReference type="FunFam" id="3.40.50.720:FF:000100">
    <property type="entry name" value="Glutamate dehydrogenase 1, mitochondrial"/>
    <property type="match status" value="1"/>
</dbReference>
<name>R7ZZ58_9BACT</name>
<evidence type="ECO:0000256" key="4">
    <source>
        <dbReference type="PIRSR" id="PIRSR000185-1"/>
    </source>
</evidence>
<evidence type="ECO:0000259" key="8">
    <source>
        <dbReference type="SMART" id="SM00839"/>
    </source>
</evidence>
<organism evidence="9 10">
    <name type="scientific">Lunatimonas lonarensis</name>
    <dbReference type="NCBI Taxonomy" id="1232681"/>
    <lineage>
        <taxon>Bacteria</taxon>
        <taxon>Pseudomonadati</taxon>
        <taxon>Bacteroidota</taxon>
        <taxon>Cytophagia</taxon>
        <taxon>Cytophagales</taxon>
        <taxon>Cyclobacteriaceae</taxon>
    </lineage>
</organism>
<dbReference type="AlphaFoldDB" id="R7ZZ58"/>
<dbReference type="OrthoDB" id="9803297at2"/>
<feature type="binding site" evidence="5">
    <location>
        <position position="97"/>
    </location>
    <ligand>
        <name>substrate</name>
    </ligand>
</feature>